<feature type="non-terminal residue" evidence="1">
    <location>
        <position position="1"/>
    </location>
</feature>
<dbReference type="Proteomes" id="UP000823775">
    <property type="component" value="Unassembled WGS sequence"/>
</dbReference>
<comment type="caution">
    <text evidence="1">The sequence shown here is derived from an EMBL/GenBank/DDBJ whole genome shotgun (WGS) entry which is preliminary data.</text>
</comment>
<sequence length="108" mass="11881">LKICSFSDYGNLMVAKSAPEKEVGELPKHATVETSVSVVPPAESKSLDNVAAISKDTQLDFNISYEETPAVKSKYRHEFYQKLEEVVVTIFAMGIPAKNVSVDFGEQI</sequence>
<dbReference type="EMBL" id="JACEIK010008112">
    <property type="protein sequence ID" value="MCE3051027.1"/>
    <property type="molecule type" value="Genomic_DNA"/>
</dbReference>
<accession>A0ABS8WLT7</accession>
<dbReference type="InterPro" id="IPR008978">
    <property type="entry name" value="HSP20-like_chaperone"/>
</dbReference>
<dbReference type="Gene3D" id="2.60.40.790">
    <property type="match status" value="1"/>
</dbReference>
<keyword evidence="2" id="KW-1185">Reference proteome</keyword>
<dbReference type="InterPro" id="IPR044563">
    <property type="entry name" value="Sgt1-like"/>
</dbReference>
<dbReference type="PANTHER" id="PTHR45862">
    <property type="entry name" value="PROTEIN SGT1 HOMOLOG"/>
    <property type="match status" value="1"/>
</dbReference>
<name>A0ABS8WLT7_DATST</name>
<organism evidence="1 2">
    <name type="scientific">Datura stramonium</name>
    <name type="common">Jimsonweed</name>
    <name type="synonym">Common thornapple</name>
    <dbReference type="NCBI Taxonomy" id="4076"/>
    <lineage>
        <taxon>Eukaryota</taxon>
        <taxon>Viridiplantae</taxon>
        <taxon>Streptophyta</taxon>
        <taxon>Embryophyta</taxon>
        <taxon>Tracheophyta</taxon>
        <taxon>Spermatophyta</taxon>
        <taxon>Magnoliopsida</taxon>
        <taxon>eudicotyledons</taxon>
        <taxon>Gunneridae</taxon>
        <taxon>Pentapetalae</taxon>
        <taxon>asterids</taxon>
        <taxon>lamiids</taxon>
        <taxon>Solanales</taxon>
        <taxon>Solanaceae</taxon>
        <taxon>Solanoideae</taxon>
        <taxon>Datureae</taxon>
        <taxon>Datura</taxon>
    </lineage>
</organism>
<gene>
    <name evidence="1" type="primary">SGT1A_2</name>
    <name evidence="1" type="ORF">HAX54_048780</name>
</gene>
<reference evidence="1 2" key="1">
    <citation type="journal article" date="2021" name="BMC Genomics">
        <title>Datura genome reveals duplications of psychoactive alkaloid biosynthetic genes and high mutation rate following tissue culture.</title>
        <authorList>
            <person name="Rajewski A."/>
            <person name="Carter-House D."/>
            <person name="Stajich J."/>
            <person name="Litt A."/>
        </authorList>
    </citation>
    <scope>NUCLEOTIDE SEQUENCE [LARGE SCALE GENOMIC DNA]</scope>
    <source>
        <strain evidence="1">AR-01</strain>
    </source>
</reference>
<protein>
    <submittedName>
        <fullName evidence="1">Protein SGT1 A</fullName>
    </submittedName>
</protein>
<dbReference type="SUPFAM" id="SSF49764">
    <property type="entry name" value="HSP20-like chaperones"/>
    <property type="match status" value="1"/>
</dbReference>
<evidence type="ECO:0000313" key="2">
    <source>
        <dbReference type="Proteomes" id="UP000823775"/>
    </source>
</evidence>
<proteinExistence type="predicted"/>
<feature type="non-terminal residue" evidence="1">
    <location>
        <position position="108"/>
    </location>
</feature>
<evidence type="ECO:0000313" key="1">
    <source>
        <dbReference type="EMBL" id="MCE3051027.1"/>
    </source>
</evidence>